<dbReference type="AlphaFoldDB" id="A0A328VCS0"/>
<dbReference type="EMBL" id="MCIF01000002">
    <property type="protein sequence ID" value="RAQ94639.1"/>
    <property type="molecule type" value="Genomic_DNA"/>
</dbReference>
<organism evidence="1 2">
    <name type="scientific">Thermogemmatispora tikiterensis</name>
    <dbReference type="NCBI Taxonomy" id="1825093"/>
    <lineage>
        <taxon>Bacteria</taxon>
        <taxon>Bacillati</taxon>
        <taxon>Chloroflexota</taxon>
        <taxon>Ktedonobacteria</taxon>
        <taxon>Thermogemmatisporales</taxon>
        <taxon>Thermogemmatisporaceae</taxon>
        <taxon>Thermogemmatispora</taxon>
    </lineage>
</organism>
<gene>
    <name evidence="1" type="ORF">A4R35_03770</name>
</gene>
<name>A0A328VCS0_9CHLR</name>
<dbReference type="Proteomes" id="UP000248706">
    <property type="component" value="Unassembled WGS sequence"/>
</dbReference>
<keyword evidence="2" id="KW-1185">Reference proteome</keyword>
<proteinExistence type="predicted"/>
<comment type="caution">
    <text evidence="1">The sequence shown here is derived from an EMBL/GenBank/DDBJ whole genome shotgun (WGS) entry which is preliminary data.</text>
</comment>
<protein>
    <submittedName>
        <fullName evidence="1">Uncharacterized protein</fullName>
    </submittedName>
</protein>
<reference evidence="1 2" key="1">
    <citation type="submission" date="2016-08" db="EMBL/GenBank/DDBJ databases">
        <title>Analysis of Carbohydrate Active Enzymes in Thermogemmatispora T81 Reveals Carbohydrate Degradation Ability.</title>
        <authorList>
            <person name="Tomazini A."/>
            <person name="Lal S."/>
            <person name="Stott M."/>
            <person name="Henrissat B."/>
            <person name="Polikarpov I."/>
            <person name="Sparling R."/>
            <person name="Levin D.B."/>
        </authorList>
    </citation>
    <scope>NUCLEOTIDE SEQUENCE [LARGE SCALE GENOMIC DNA]</scope>
    <source>
        <strain evidence="1 2">T81</strain>
    </source>
</reference>
<sequence>MPREAERANTSALLPEPGETELPGELALLAQFQAAEEMGKGAIQIAQGFLRGTLGHFIHPGEIGLLEGVECSMQLESVGTFPRGPVHFLRASQSPIVGKAGTAGMLQARGSLLIIQV</sequence>
<evidence type="ECO:0000313" key="2">
    <source>
        <dbReference type="Proteomes" id="UP000248706"/>
    </source>
</evidence>
<evidence type="ECO:0000313" key="1">
    <source>
        <dbReference type="EMBL" id="RAQ94639.1"/>
    </source>
</evidence>
<accession>A0A328VCS0</accession>